<name>A0A4U7AR68_9PEZI</name>
<protein>
    <submittedName>
        <fullName evidence="1">Uncharacterized protein</fullName>
    </submittedName>
</protein>
<sequence length="268" mass="29979">MNTTSLVLVYYKNQYRIAQYGVWDGYPESAGLTVLEFLSEPMNVHRLVLNLPKLFTPTKVQSDNINNLAEDISRNAYDMITPTEDEQFAPRYGTWKWMRATFNTRGEEDPQGGEQAAGGEAHLKQEDKTFPTDQWVKVAIDPTKGIPSTEDVCVTWETLKQDAYFPLLRNCPSLAPETGAGILSLVADATGMMPVRRETGHIASADWVYVVDVDKVVLEVYSRIHGVRGGKRFGKIKYGPGFVAGWRLDDLPSPKDFLKGIDAAIMSR</sequence>
<organism evidence="1 2">
    <name type="scientific">Elsinoe australis</name>
    <dbReference type="NCBI Taxonomy" id="40998"/>
    <lineage>
        <taxon>Eukaryota</taxon>
        <taxon>Fungi</taxon>
        <taxon>Dikarya</taxon>
        <taxon>Ascomycota</taxon>
        <taxon>Pezizomycotina</taxon>
        <taxon>Dothideomycetes</taxon>
        <taxon>Dothideomycetidae</taxon>
        <taxon>Myriangiales</taxon>
        <taxon>Elsinoaceae</taxon>
        <taxon>Elsinoe</taxon>
    </lineage>
</organism>
<comment type="caution">
    <text evidence="1">The sequence shown here is derived from an EMBL/GenBank/DDBJ whole genome shotgun (WGS) entry which is preliminary data.</text>
</comment>
<gene>
    <name evidence="1" type="ORF">C1H76_8324</name>
</gene>
<dbReference type="EMBL" id="PTQR01000114">
    <property type="protein sequence ID" value="TKX19475.1"/>
    <property type="molecule type" value="Genomic_DNA"/>
</dbReference>
<evidence type="ECO:0000313" key="1">
    <source>
        <dbReference type="EMBL" id="TKX19475.1"/>
    </source>
</evidence>
<reference evidence="1 2" key="1">
    <citation type="submission" date="2018-02" db="EMBL/GenBank/DDBJ databases">
        <title>Draft genome sequences of Elsinoe sp., causing black scab on jojoba.</title>
        <authorList>
            <person name="Stodart B."/>
            <person name="Jeffress S."/>
            <person name="Ash G."/>
            <person name="Arun Chinnappa K."/>
        </authorList>
    </citation>
    <scope>NUCLEOTIDE SEQUENCE [LARGE SCALE GENOMIC DNA]</scope>
    <source>
        <strain evidence="1 2">Hillstone_2</strain>
    </source>
</reference>
<dbReference type="Proteomes" id="UP000308133">
    <property type="component" value="Unassembled WGS sequence"/>
</dbReference>
<evidence type="ECO:0000313" key="2">
    <source>
        <dbReference type="Proteomes" id="UP000308133"/>
    </source>
</evidence>
<proteinExistence type="predicted"/>
<accession>A0A4U7AR68</accession>
<dbReference type="AlphaFoldDB" id="A0A4U7AR68"/>